<dbReference type="InterPro" id="IPR052898">
    <property type="entry name" value="ACAD10-like"/>
</dbReference>
<dbReference type="InterPro" id="IPR011009">
    <property type="entry name" value="Kinase-like_dom_sf"/>
</dbReference>
<dbReference type="RefSeq" id="WP_211247289.1">
    <property type="nucleotide sequence ID" value="NZ_KK073874.1"/>
</dbReference>
<reference evidence="2 3" key="1">
    <citation type="submission" date="2013-07" db="EMBL/GenBank/DDBJ databases">
        <authorList>
            <consortium name="DOE Joint Genome Institute"/>
            <person name="Eisen J."/>
            <person name="Huntemann M."/>
            <person name="Han J."/>
            <person name="Chen A."/>
            <person name="Kyrpides N."/>
            <person name="Mavromatis K."/>
            <person name="Markowitz V."/>
            <person name="Palaniappan K."/>
            <person name="Ivanova N."/>
            <person name="Schaumberg A."/>
            <person name="Pati A."/>
            <person name="Liolios K."/>
            <person name="Nordberg H.P."/>
            <person name="Cantor M.N."/>
            <person name="Hua S.X."/>
            <person name="Woyke T."/>
        </authorList>
    </citation>
    <scope>NUCLEOTIDE SEQUENCE [LARGE SCALE GENOMIC DNA]</scope>
    <source>
        <strain evidence="2 3">DSM 44712</strain>
    </source>
</reference>
<evidence type="ECO:0000313" key="3">
    <source>
        <dbReference type="Proteomes" id="UP000021053"/>
    </source>
</evidence>
<dbReference type="Pfam" id="PF01636">
    <property type="entry name" value="APH"/>
    <property type="match status" value="1"/>
</dbReference>
<dbReference type="PATRIC" id="fig|927661.3.peg.1273"/>
<dbReference type="EMBL" id="JFBT01000001">
    <property type="protein sequence ID" value="EXG80227.1"/>
    <property type="molecule type" value="Genomic_DNA"/>
</dbReference>
<protein>
    <submittedName>
        <fullName evidence="2">Putative aminoglycoside phosphotransferase</fullName>
    </submittedName>
</protein>
<dbReference type="HOGENOM" id="CLU_007526_0_0_11"/>
<keyword evidence="2" id="KW-0808">Transferase</keyword>
<dbReference type="GO" id="GO:0016740">
    <property type="term" value="F:transferase activity"/>
    <property type="evidence" value="ECO:0007669"/>
    <property type="project" value="UniProtKB-KW"/>
</dbReference>
<dbReference type="CDD" id="cd05154">
    <property type="entry name" value="ACAD10_11_N-like"/>
    <property type="match status" value="1"/>
</dbReference>
<dbReference type="AlphaFoldDB" id="A0A010ZSN1"/>
<dbReference type="PANTHER" id="PTHR47829:SF1">
    <property type="entry name" value="HAD FAMILY PHOSPHATASE"/>
    <property type="match status" value="1"/>
</dbReference>
<dbReference type="PANTHER" id="PTHR47829">
    <property type="entry name" value="HYDROLASE, PUTATIVE (AFU_ORTHOLOGUE AFUA_1G12880)-RELATED"/>
    <property type="match status" value="1"/>
</dbReference>
<dbReference type="InterPro" id="IPR002575">
    <property type="entry name" value="Aminoglycoside_PTrfase"/>
</dbReference>
<comment type="caution">
    <text evidence="2">The sequence shown here is derived from an EMBL/GenBank/DDBJ whole genome shotgun (WGS) entry which is preliminary data.</text>
</comment>
<dbReference type="Gene3D" id="3.90.1200.10">
    <property type="match status" value="1"/>
</dbReference>
<evidence type="ECO:0000313" key="2">
    <source>
        <dbReference type="EMBL" id="EXG80227.1"/>
    </source>
</evidence>
<proteinExistence type="predicted"/>
<feature type="domain" description="Aminoglycoside phosphotransferase" evidence="1">
    <location>
        <begin position="34"/>
        <end position="275"/>
    </location>
</feature>
<dbReference type="SUPFAM" id="SSF56112">
    <property type="entry name" value="Protein kinase-like (PK-like)"/>
    <property type="match status" value="1"/>
</dbReference>
<accession>A0A010ZSN1</accession>
<name>A0A010ZSN1_9ACTN</name>
<dbReference type="InterPro" id="IPR041726">
    <property type="entry name" value="ACAD10_11_N"/>
</dbReference>
<dbReference type="Gene3D" id="3.30.200.20">
    <property type="entry name" value="Phosphorylase Kinase, domain 1"/>
    <property type="match status" value="1"/>
</dbReference>
<keyword evidence="3" id="KW-1185">Reference proteome</keyword>
<evidence type="ECO:0000259" key="1">
    <source>
        <dbReference type="Pfam" id="PF01636"/>
    </source>
</evidence>
<gene>
    <name evidence="2" type="ORF">CryarDRAFT_1293</name>
</gene>
<organism evidence="2 3">
    <name type="scientific">Cryptosporangium arvum DSM 44712</name>
    <dbReference type="NCBI Taxonomy" id="927661"/>
    <lineage>
        <taxon>Bacteria</taxon>
        <taxon>Bacillati</taxon>
        <taxon>Actinomycetota</taxon>
        <taxon>Actinomycetes</taxon>
        <taxon>Cryptosporangiales</taxon>
        <taxon>Cryptosporangiaceae</taxon>
        <taxon>Cryptosporangium</taxon>
    </lineage>
</organism>
<sequence length="347" mass="39805">MAGDTAVRSEDAFDVGTVHEWLAGRVDGLDAPPEVRQFSGGASNLTYLLRYPDRELILRRPPAGRKASSAHDMSREYRVQKHLKPVFRYVPEMVAFCDDHDVLGADFYVMERIVGTIPRKDFPPEVQLDPVQARTLAFTVVDTLVELHDVDPAAAGLSDLGRGAGYVERQVRGWSDRYRKARTWNVPKAESVMAWLDEHRPDDVKSCLIHNDYRLDNVVLAPDDPLRVVGVLDWEMATIGDPLMDLGGALAYWIQSDDPYLSQRARRQPTHLPGMPTRREVVEYYCDRAGLSSANWAFYEVFGLFRLAAIAQQIYYRYHHKQTRNPAFRQFWLNVNYLVWRAHKAMR</sequence>
<dbReference type="Proteomes" id="UP000021053">
    <property type="component" value="Unassembled WGS sequence"/>
</dbReference>